<accession>A0A0A9A9D9</accession>
<sequence>MGSSLPPCLIATYVKHRTVQKNSRFYLNSDLLGSICELLFEKFSVCEHCYFEFGCIFQNNHVNPKCFVFKKIVCMLQNNCLYFEFVVDCSLRYRQREVKGKRVGATLRDMVKRRMSPLLTNQMINIWKKHVNCQMHLENTWYYFLLLSIT</sequence>
<organism evidence="1">
    <name type="scientific">Arundo donax</name>
    <name type="common">Giant reed</name>
    <name type="synonym">Donax arundinaceus</name>
    <dbReference type="NCBI Taxonomy" id="35708"/>
    <lineage>
        <taxon>Eukaryota</taxon>
        <taxon>Viridiplantae</taxon>
        <taxon>Streptophyta</taxon>
        <taxon>Embryophyta</taxon>
        <taxon>Tracheophyta</taxon>
        <taxon>Spermatophyta</taxon>
        <taxon>Magnoliopsida</taxon>
        <taxon>Liliopsida</taxon>
        <taxon>Poales</taxon>
        <taxon>Poaceae</taxon>
        <taxon>PACMAD clade</taxon>
        <taxon>Arundinoideae</taxon>
        <taxon>Arundineae</taxon>
        <taxon>Arundo</taxon>
    </lineage>
</organism>
<reference evidence="1" key="1">
    <citation type="submission" date="2014-09" db="EMBL/GenBank/DDBJ databases">
        <authorList>
            <person name="Magalhaes I.L.F."/>
            <person name="Oliveira U."/>
            <person name="Santos F.R."/>
            <person name="Vidigal T.H.D.A."/>
            <person name="Brescovit A.D."/>
            <person name="Santos A.J."/>
        </authorList>
    </citation>
    <scope>NUCLEOTIDE SEQUENCE</scope>
    <source>
        <tissue evidence="1">Shoot tissue taken approximately 20 cm above the soil surface</tissue>
    </source>
</reference>
<reference evidence="1" key="2">
    <citation type="journal article" date="2015" name="Data Brief">
        <title>Shoot transcriptome of the giant reed, Arundo donax.</title>
        <authorList>
            <person name="Barrero R.A."/>
            <person name="Guerrero F.D."/>
            <person name="Moolhuijzen P."/>
            <person name="Goolsby J.A."/>
            <person name="Tidwell J."/>
            <person name="Bellgard S.E."/>
            <person name="Bellgard M.I."/>
        </authorList>
    </citation>
    <scope>NUCLEOTIDE SEQUENCE</scope>
    <source>
        <tissue evidence="1">Shoot tissue taken approximately 20 cm above the soil surface</tissue>
    </source>
</reference>
<dbReference type="EMBL" id="GBRH01254248">
    <property type="protein sequence ID" value="JAD43647.1"/>
    <property type="molecule type" value="Transcribed_RNA"/>
</dbReference>
<dbReference type="AlphaFoldDB" id="A0A0A9A9D9"/>
<protein>
    <submittedName>
        <fullName evidence="1">Uncharacterized protein</fullName>
    </submittedName>
</protein>
<proteinExistence type="predicted"/>
<name>A0A0A9A9D9_ARUDO</name>
<evidence type="ECO:0000313" key="1">
    <source>
        <dbReference type="EMBL" id="JAD43647.1"/>
    </source>
</evidence>